<dbReference type="GO" id="GO:0005524">
    <property type="term" value="F:ATP binding"/>
    <property type="evidence" value="ECO:0007669"/>
    <property type="project" value="UniProtKB-KW"/>
</dbReference>
<dbReference type="PRINTS" id="PR00301">
    <property type="entry name" value="HEATSHOCK70"/>
</dbReference>
<evidence type="ECO:0000313" key="4">
    <source>
        <dbReference type="EMBL" id="MUZ71338.1"/>
    </source>
</evidence>
<dbReference type="PANTHER" id="PTHR42749:SF1">
    <property type="entry name" value="CELL SHAPE-DETERMINING PROTEIN MREB"/>
    <property type="match status" value="1"/>
</dbReference>
<dbReference type="RefSeq" id="WP_156613241.1">
    <property type="nucleotide sequence ID" value="NZ_WPHR01000001.1"/>
</dbReference>
<dbReference type="PANTHER" id="PTHR42749">
    <property type="entry name" value="CELL SHAPE-DETERMINING PROTEIN MREB"/>
    <property type="match status" value="1"/>
</dbReference>
<dbReference type="EMBL" id="WPHR01000001">
    <property type="protein sequence ID" value="MUZ71338.1"/>
    <property type="molecule type" value="Genomic_DNA"/>
</dbReference>
<keyword evidence="3" id="KW-0067">ATP-binding</keyword>
<name>A0A6L6V999_AGRVI</name>
<dbReference type="GO" id="GO:0140662">
    <property type="term" value="F:ATP-dependent protein folding chaperone"/>
    <property type="evidence" value="ECO:0007669"/>
    <property type="project" value="InterPro"/>
</dbReference>
<dbReference type="Gene3D" id="3.30.420.40">
    <property type="match status" value="3"/>
</dbReference>
<dbReference type="InterPro" id="IPR043129">
    <property type="entry name" value="ATPase_NBD"/>
</dbReference>
<proteinExistence type="inferred from homology"/>
<evidence type="ECO:0000256" key="2">
    <source>
        <dbReference type="ARBA" id="ARBA00022741"/>
    </source>
</evidence>
<dbReference type="SUPFAM" id="SSF53067">
    <property type="entry name" value="Actin-like ATPase domain"/>
    <property type="match status" value="2"/>
</dbReference>
<dbReference type="InterPro" id="IPR042054">
    <property type="entry name" value="YegD-like"/>
</dbReference>
<dbReference type="PROSITE" id="PS01036">
    <property type="entry name" value="HSP70_3"/>
    <property type="match status" value="1"/>
</dbReference>
<sequence>MANALGLDFGTTNTVLAQSIDETTTHSVQFTSMAGTTDSMRTALSFMKDAQLGARALKVEAGQAAIRQFIDNPGDCRFLQSIKTFAASALFQGTLVHARRFQFEDLMEVFLKRLEAYAGDGWPANASRIVAGRPVHFAGASPDPELAMRRYNEALTRLGFPEIHYVYEPVAAAFYFAQHLTADATVLVADFGGGTTDYSLIRFERKAGVLSAVPVGYSGVGLAGDQFDARIIEHLVAPEIGKGSQFKSFDKILDIPSNYYTSFSRWNQLSVFKSSKEFADLKQLVRQSLSPDKLELFIDLVEHDEGYPLYQAVSSTKMALSSADEAEFNFSPLGAAGRKTVKRQDFESWIADDLTRIESALDDVLTRTNTEAGAVDKVFLTGGTSFVPAVRRIFTERFNQDRIESGGEMVSIAHGLALIGDRDDIALWTA</sequence>
<evidence type="ECO:0000256" key="1">
    <source>
        <dbReference type="ARBA" id="ARBA00007381"/>
    </source>
</evidence>
<organism evidence="4 5">
    <name type="scientific">Agrobacterium vitis</name>
    <name type="common">Rhizobium vitis</name>
    <dbReference type="NCBI Taxonomy" id="373"/>
    <lineage>
        <taxon>Bacteria</taxon>
        <taxon>Pseudomonadati</taxon>
        <taxon>Pseudomonadota</taxon>
        <taxon>Alphaproteobacteria</taxon>
        <taxon>Hyphomicrobiales</taxon>
        <taxon>Rhizobiaceae</taxon>
        <taxon>Rhizobium/Agrobacterium group</taxon>
        <taxon>Agrobacterium</taxon>
    </lineage>
</organism>
<dbReference type="CDD" id="cd10231">
    <property type="entry name" value="ASKHA_NBD_HSP70_YegD-like"/>
    <property type="match status" value="1"/>
</dbReference>
<evidence type="ECO:0000313" key="5">
    <source>
        <dbReference type="Proteomes" id="UP000477951"/>
    </source>
</evidence>
<dbReference type="Pfam" id="PF00012">
    <property type="entry name" value="HSP70"/>
    <property type="match status" value="2"/>
</dbReference>
<protein>
    <submittedName>
        <fullName evidence="4">Hsp70 family protein</fullName>
    </submittedName>
</protein>
<accession>A0A6L6V999</accession>
<keyword evidence="2" id="KW-0547">Nucleotide-binding</keyword>
<dbReference type="Proteomes" id="UP000477951">
    <property type="component" value="Unassembled WGS sequence"/>
</dbReference>
<dbReference type="AlphaFoldDB" id="A0A6L6V999"/>
<evidence type="ECO:0000256" key="3">
    <source>
        <dbReference type="ARBA" id="ARBA00022840"/>
    </source>
</evidence>
<dbReference type="InterPro" id="IPR013126">
    <property type="entry name" value="Hsp_70_fam"/>
</dbReference>
<reference evidence="4 5" key="1">
    <citation type="submission" date="2019-12" db="EMBL/GenBank/DDBJ databases">
        <title>Whole-genome sequencing of Allorhizobium vitis.</title>
        <authorList>
            <person name="Gan H.M."/>
            <person name="Szegedi E."/>
            <person name="Burr T."/>
            <person name="Savka M.A."/>
        </authorList>
    </citation>
    <scope>NUCLEOTIDE SEQUENCE [LARGE SCALE GENOMIC DNA]</scope>
    <source>
        <strain evidence="4 5">CG516</strain>
    </source>
</reference>
<dbReference type="InterPro" id="IPR018181">
    <property type="entry name" value="Heat_shock_70_CS"/>
</dbReference>
<comment type="similarity">
    <text evidence="1">Belongs to the heat shock protein 70 family.</text>
</comment>
<comment type="caution">
    <text evidence="4">The sequence shown here is derived from an EMBL/GenBank/DDBJ whole genome shotgun (WGS) entry which is preliminary data.</text>
</comment>
<gene>
    <name evidence="4" type="ORF">GOZ90_01495</name>
</gene>